<reference evidence="1 2" key="1">
    <citation type="submission" date="2024-08" db="EMBL/GenBank/DDBJ databases">
        <authorList>
            <person name="Lu H."/>
        </authorList>
    </citation>
    <scope>NUCLEOTIDE SEQUENCE [LARGE SCALE GENOMIC DNA]</scope>
    <source>
        <strain evidence="1 2">BYS78W</strain>
    </source>
</reference>
<evidence type="ECO:0000313" key="1">
    <source>
        <dbReference type="EMBL" id="MFG6486497.1"/>
    </source>
</evidence>
<comment type="caution">
    <text evidence="1">The sequence shown here is derived from an EMBL/GenBank/DDBJ whole genome shotgun (WGS) entry which is preliminary data.</text>
</comment>
<dbReference type="RefSeq" id="WP_394407624.1">
    <property type="nucleotide sequence ID" value="NZ_JBIGIC010000003.1"/>
</dbReference>
<dbReference type="Proteomes" id="UP001606134">
    <property type="component" value="Unassembled WGS sequence"/>
</dbReference>
<dbReference type="EMBL" id="JBIGIC010000003">
    <property type="protein sequence ID" value="MFG6486497.1"/>
    <property type="molecule type" value="Genomic_DNA"/>
</dbReference>
<evidence type="ECO:0008006" key="3">
    <source>
        <dbReference type="Google" id="ProtNLM"/>
    </source>
</evidence>
<proteinExistence type="predicted"/>
<accession>A0ABW7H9A3</accession>
<name>A0ABW7H9A3_9BURK</name>
<keyword evidence="2" id="KW-1185">Reference proteome</keyword>
<organism evidence="1 2">
    <name type="scientific">Pelomonas candidula</name>
    <dbReference type="NCBI Taxonomy" id="3299025"/>
    <lineage>
        <taxon>Bacteria</taxon>
        <taxon>Pseudomonadati</taxon>
        <taxon>Pseudomonadota</taxon>
        <taxon>Betaproteobacteria</taxon>
        <taxon>Burkholderiales</taxon>
        <taxon>Sphaerotilaceae</taxon>
        <taxon>Roseateles</taxon>
    </lineage>
</organism>
<evidence type="ECO:0000313" key="2">
    <source>
        <dbReference type="Proteomes" id="UP001606134"/>
    </source>
</evidence>
<sequence length="165" mass="17182">MSPAAVAPAKTDAARQLLAGPRGSLPAPLRMLLINVDGRRSEAELLDIARALGLGADALRTLRQDGLITGAALPAPTVVAAPMAAPASASADDLRRLMKAKMFALDLAGRMLAGRDAELRASARAVDSEARFLDWLADASARIEAASDAERARMFRERVAAAAVA</sequence>
<protein>
    <recommendedName>
        <fullName evidence="3">MarR family transcriptional regulator</fullName>
    </recommendedName>
</protein>
<gene>
    <name evidence="1" type="ORF">ACG04R_07445</name>
</gene>